<sequence>MKKIVLKFSEAENVLREWFEAGITFNLIFGCLDFRKESGLVHLRRCLAEIPLALRPQYYDILEKAFSPRHNILDILFGYDYDSLSLRGQLYAYAECLTKNYPKMPLKLLLTAAATTHSVLEPKKIIHAYYKIRTKLESNNRQKLDITIEDPTLIALCQMVSERQLTSNLVDIDYGNPQGKMTPFRIHSFDLFTNKGRNQLVDKEFSLGQVHGHFIKIAHKLALGLDPLNEVSHPLLKGKKCAQWAPILHALCRNYENNTEVGYYKTYSQKIPVRYEHELDSKSIKHQIEKLSERANSLFRFLNPSPDDFAQRQQDALKSTPPEVMQKMIVYHMIMFYFSLMKNADWYIKVRYFMKNLKMSHPQDYESKLFTFSRRDECINDTLYNSFNEIFSANPVGLFPWMFSGVLPEPMDLMMHYFSNKNKKDIENIDKKNKSFKNLNLAASALTIPMFLNGLDSAQGRSTSIMVQLPSCNSDTCVFYTATGISKEDGLYLAELFSNGLYIQRSLEESLTIELKEIEDLLIGICFLWHENFVEKISLRKFVDILQDNEINDISERTLKARKDKAENWLMQWPSQRPLIA</sequence>
<dbReference type="EMBL" id="PDDV01000003">
    <property type="protein sequence ID" value="PEH74390.1"/>
    <property type="molecule type" value="Genomic_DNA"/>
</dbReference>
<evidence type="ECO:0000313" key="1">
    <source>
        <dbReference type="EMBL" id="PEH74390.1"/>
    </source>
</evidence>
<dbReference type="Proteomes" id="UP000219788">
    <property type="component" value="Unassembled WGS sequence"/>
</dbReference>
<gene>
    <name evidence="1" type="ORF">CRM76_00525</name>
</gene>
<dbReference type="PROSITE" id="PS51257">
    <property type="entry name" value="PROKAR_LIPOPROTEIN"/>
    <property type="match status" value="1"/>
</dbReference>
<reference evidence="2" key="1">
    <citation type="submission" date="2017-09" db="EMBL/GenBank/DDBJ databases">
        <title>FDA dAtabase for Regulatory Grade micrObial Sequences (FDA-ARGOS): Supporting development and validation of Infectious Disease Dx tests.</title>
        <authorList>
            <person name="Goldberg B."/>
            <person name="Campos J."/>
            <person name="Tallon L."/>
            <person name="Sadzewicz L."/>
            <person name="Ott S."/>
            <person name="Zhao X."/>
            <person name="Nagaraj S."/>
            <person name="Vavikolanu K."/>
            <person name="Aluvathingal J."/>
            <person name="Nadendla S."/>
            <person name="Geyer C."/>
            <person name="Sichtig H."/>
        </authorList>
    </citation>
    <scope>NUCLEOTIDE SEQUENCE [LARGE SCALE GENOMIC DNA]</scope>
    <source>
        <strain evidence="2">FDAARGOS_370</strain>
    </source>
</reference>
<name>A0A2A7U7S0_EDWTA</name>
<dbReference type="AlphaFoldDB" id="A0A2A7U7S0"/>
<protein>
    <submittedName>
        <fullName evidence="1">Uncharacterized protein</fullName>
    </submittedName>
</protein>
<evidence type="ECO:0000313" key="2">
    <source>
        <dbReference type="Proteomes" id="UP000219788"/>
    </source>
</evidence>
<comment type="caution">
    <text evidence="1">The sequence shown here is derived from an EMBL/GenBank/DDBJ whole genome shotgun (WGS) entry which is preliminary data.</text>
</comment>
<dbReference type="RefSeq" id="WP_098142479.1">
    <property type="nucleotide sequence ID" value="NZ_PDDV01000003.1"/>
</dbReference>
<dbReference type="OrthoDB" id="6632343at2"/>
<accession>A0A2A7U7S0</accession>
<proteinExistence type="predicted"/>
<organism evidence="1 2">
    <name type="scientific">Edwardsiella tarda</name>
    <dbReference type="NCBI Taxonomy" id="636"/>
    <lineage>
        <taxon>Bacteria</taxon>
        <taxon>Pseudomonadati</taxon>
        <taxon>Pseudomonadota</taxon>
        <taxon>Gammaproteobacteria</taxon>
        <taxon>Enterobacterales</taxon>
        <taxon>Hafniaceae</taxon>
        <taxon>Edwardsiella</taxon>
    </lineage>
</organism>